<proteinExistence type="predicted"/>
<feature type="compositionally biased region" description="Gly residues" evidence="1">
    <location>
        <begin position="410"/>
        <end position="427"/>
    </location>
</feature>
<feature type="region of interest" description="Disordered" evidence="1">
    <location>
        <begin position="390"/>
        <end position="427"/>
    </location>
</feature>
<dbReference type="AlphaFoldDB" id="A0AAI9VCX8"/>
<dbReference type="Proteomes" id="UP001239213">
    <property type="component" value="Unassembled WGS sequence"/>
</dbReference>
<sequence length="534" mass="58099">MVTIFDMLLEYSGTKVREGGDGCADLDSLCDTPSSTGTCKVGGIKKLRRVEWEMSDKSEGAEEPLFRHEKVHQVTSSGNADGGWFKAIIAGPLVFACNNIGWAISEFGAIADYQPLLRQRIERASDGRQAKFWFLFFFGKIERGRGREGIGDTTVRRGGMLRLLSGPGGQNKASMRDTFPCLSVCRILSRKKAGASSLFDDVMGLSLIGVGSRVTRSVGGDRINRIKRIISVCVFCFFPSTDARPRWLSELGYLLCQSKIHLISSSFFFPFPLPAEQSKTEREGKKRGTILHTSSRYFPPRDNRSEDGELGMTPNRRLHGFLLSLPHSLRLSYRLGFLSLPRQGDDDAYLSTASSLLDLMFVIAGRYLQRHKRPPYAKYRYVFPSSEAGGGGGGGGFPPPPASARPKGLSGFGGGAGGGGGGGGGGGVGGGGGDLHLVSRLSKGQKAFRVFADQRLERPLLEWANPERRKRRREVGLLAVERFAVQHVMVVIMGLGWKHGGGLGSPCIGTCVDSGPFLRMKLKSQCTEALPPRR</sequence>
<organism evidence="2 3">
    <name type="scientific">Colletotrichum cuscutae</name>
    <dbReference type="NCBI Taxonomy" id="1209917"/>
    <lineage>
        <taxon>Eukaryota</taxon>
        <taxon>Fungi</taxon>
        <taxon>Dikarya</taxon>
        <taxon>Ascomycota</taxon>
        <taxon>Pezizomycotina</taxon>
        <taxon>Sordariomycetes</taxon>
        <taxon>Hypocreomycetidae</taxon>
        <taxon>Glomerellales</taxon>
        <taxon>Glomerellaceae</taxon>
        <taxon>Colletotrichum</taxon>
        <taxon>Colletotrichum acutatum species complex</taxon>
    </lineage>
</organism>
<gene>
    <name evidence="2" type="ORF">CCUS01_00565</name>
</gene>
<keyword evidence="3" id="KW-1185">Reference proteome</keyword>
<protein>
    <submittedName>
        <fullName evidence="2">Uncharacterized protein</fullName>
    </submittedName>
</protein>
<dbReference type="EMBL" id="MPDP01000112">
    <property type="protein sequence ID" value="KAK1480011.1"/>
    <property type="molecule type" value="Genomic_DNA"/>
</dbReference>
<reference evidence="2" key="1">
    <citation type="submission" date="2016-11" db="EMBL/GenBank/DDBJ databases">
        <title>The genome sequence of Colletotrichum cuscutae.</title>
        <authorList>
            <person name="Baroncelli R."/>
        </authorList>
    </citation>
    <scope>NUCLEOTIDE SEQUENCE</scope>
    <source>
        <strain evidence="2">IMI 304802</strain>
    </source>
</reference>
<evidence type="ECO:0000313" key="3">
    <source>
        <dbReference type="Proteomes" id="UP001239213"/>
    </source>
</evidence>
<evidence type="ECO:0000256" key="1">
    <source>
        <dbReference type="SAM" id="MobiDB-lite"/>
    </source>
</evidence>
<accession>A0AAI9VCX8</accession>
<comment type="caution">
    <text evidence="2">The sequence shown here is derived from an EMBL/GenBank/DDBJ whole genome shotgun (WGS) entry which is preliminary data.</text>
</comment>
<name>A0AAI9VCX8_9PEZI</name>
<evidence type="ECO:0000313" key="2">
    <source>
        <dbReference type="EMBL" id="KAK1480011.1"/>
    </source>
</evidence>